<name>A0A1I3DLR2_9MICO</name>
<proteinExistence type="predicted"/>
<dbReference type="RefSeq" id="WP_092452146.1">
    <property type="nucleotide sequence ID" value="NZ_BKAC01000021.1"/>
</dbReference>
<reference evidence="2 4" key="2">
    <citation type="submission" date="2019-03" db="EMBL/GenBank/DDBJ databases">
        <title>Genomics of glacier-inhabiting Cryobacterium strains.</title>
        <authorList>
            <person name="Liu Q."/>
            <person name="Xin Y.-H."/>
        </authorList>
    </citation>
    <scope>NUCLEOTIDE SEQUENCE [LARGE SCALE GENOMIC DNA]</scope>
    <source>
        <strain evidence="2 4">Hh34</strain>
    </source>
</reference>
<dbReference type="AlphaFoldDB" id="A0A1I3DLR2"/>
<evidence type="ECO:0000313" key="1">
    <source>
        <dbReference type="EMBL" id="SFH87665.1"/>
    </source>
</evidence>
<reference evidence="1 3" key="1">
    <citation type="submission" date="2016-10" db="EMBL/GenBank/DDBJ databases">
        <authorList>
            <person name="Varghese N."/>
            <person name="Submissions S."/>
        </authorList>
    </citation>
    <scope>NUCLEOTIDE SEQUENCE [LARGE SCALE GENOMIC DNA]</scope>
    <source>
        <strain evidence="1 3">GMCC 1.11211</strain>
    </source>
</reference>
<protein>
    <submittedName>
        <fullName evidence="2">Uncharacterized protein</fullName>
    </submittedName>
</protein>
<dbReference type="STRING" id="995038.SAMN05216274_11930"/>
<evidence type="ECO:0000313" key="4">
    <source>
        <dbReference type="Proteomes" id="UP000297963"/>
    </source>
</evidence>
<organism evidence="2 4">
    <name type="scientific">Cryobacterium levicorallinum</name>
    <dbReference type="NCBI Taxonomy" id="995038"/>
    <lineage>
        <taxon>Bacteria</taxon>
        <taxon>Bacillati</taxon>
        <taxon>Actinomycetota</taxon>
        <taxon>Actinomycetes</taxon>
        <taxon>Micrococcales</taxon>
        <taxon>Microbacteriaceae</taxon>
        <taxon>Cryobacterium</taxon>
    </lineage>
</organism>
<sequence length="63" mass="6967">MCRGVTCKTGQKTTRAGCGQHVDQVMKNVPRSQRCEGHVKVKVTGGFFARMFAWPLDQRALTG</sequence>
<dbReference type="Proteomes" id="UP000199681">
    <property type="component" value="Unassembled WGS sequence"/>
</dbReference>
<evidence type="ECO:0000313" key="2">
    <source>
        <dbReference type="EMBL" id="TFB81933.1"/>
    </source>
</evidence>
<gene>
    <name evidence="2" type="ORF">E3O11_15845</name>
    <name evidence="1" type="ORF">SAMN05216274_11930</name>
</gene>
<dbReference type="EMBL" id="SOFE01000028">
    <property type="protein sequence ID" value="TFB81933.1"/>
    <property type="molecule type" value="Genomic_DNA"/>
</dbReference>
<keyword evidence="3" id="KW-1185">Reference proteome</keyword>
<dbReference type="Proteomes" id="UP000297963">
    <property type="component" value="Unassembled WGS sequence"/>
</dbReference>
<dbReference type="EMBL" id="FOPW01000019">
    <property type="protein sequence ID" value="SFH87665.1"/>
    <property type="molecule type" value="Genomic_DNA"/>
</dbReference>
<accession>A0A1I3DLR2</accession>
<comment type="caution">
    <text evidence="2">The sequence shown here is derived from an EMBL/GenBank/DDBJ whole genome shotgun (WGS) entry which is preliminary data.</text>
</comment>
<evidence type="ECO:0000313" key="3">
    <source>
        <dbReference type="Proteomes" id="UP000199681"/>
    </source>
</evidence>